<keyword evidence="3" id="KW-1185">Reference proteome</keyword>
<organism evidence="2 3">
    <name type="scientific">Stylosanthes scabra</name>
    <dbReference type="NCBI Taxonomy" id="79078"/>
    <lineage>
        <taxon>Eukaryota</taxon>
        <taxon>Viridiplantae</taxon>
        <taxon>Streptophyta</taxon>
        <taxon>Embryophyta</taxon>
        <taxon>Tracheophyta</taxon>
        <taxon>Spermatophyta</taxon>
        <taxon>Magnoliopsida</taxon>
        <taxon>eudicotyledons</taxon>
        <taxon>Gunneridae</taxon>
        <taxon>Pentapetalae</taxon>
        <taxon>rosids</taxon>
        <taxon>fabids</taxon>
        <taxon>Fabales</taxon>
        <taxon>Fabaceae</taxon>
        <taxon>Papilionoideae</taxon>
        <taxon>50 kb inversion clade</taxon>
        <taxon>dalbergioids sensu lato</taxon>
        <taxon>Dalbergieae</taxon>
        <taxon>Pterocarpus clade</taxon>
        <taxon>Stylosanthes</taxon>
    </lineage>
</organism>
<feature type="compositionally biased region" description="Basic and acidic residues" evidence="1">
    <location>
        <begin position="67"/>
        <end position="83"/>
    </location>
</feature>
<gene>
    <name evidence="2" type="ORF">PIB30_091439</name>
</gene>
<evidence type="ECO:0000313" key="3">
    <source>
        <dbReference type="Proteomes" id="UP001341840"/>
    </source>
</evidence>
<accession>A0ABU6WVN7</accession>
<reference evidence="2 3" key="1">
    <citation type="journal article" date="2023" name="Plants (Basel)">
        <title>Bridging the Gap: Combining Genomics and Transcriptomics Approaches to Understand Stylosanthes scabra, an Orphan Legume from the Brazilian Caatinga.</title>
        <authorList>
            <person name="Ferreira-Neto J.R.C."/>
            <person name="da Silva M.D."/>
            <person name="Binneck E."/>
            <person name="de Melo N.F."/>
            <person name="da Silva R.H."/>
            <person name="de Melo A.L.T.M."/>
            <person name="Pandolfi V."/>
            <person name="Bustamante F.O."/>
            <person name="Brasileiro-Vidal A.C."/>
            <person name="Benko-Iseppon A.M."/>
        </authorList>
    </citation>
    <scope>NUCLEOTIDE SEQUENCE [LARGE SCALE GENOMIC DNA]</scope>
    <source>
        <tissue evidence="2">Leaves</tissue>
    </source>
</reference>
<comment type="caution">
    <text evidence="2">The sequence shown here is derived from an EMBL/GenBank/DDBJ whole genome shotgun (WGS) entry which is preliminary data.</text>
</comment>
<name>A0ABU6WVN7_9FABA</name>
<feature type="region of interest" description="Disordered" evidence="1">
    <location>
        <begin position="67"/>
        <end position="120"/>
    </location>
</feature>
<sequence length="120" mass="13375">MSILRIPPSSSVGFPALLRWVFQGLCINEFNGLQFEHQNSFDIQAGEQVNRHMMSAIETLMHEAKMEEHSEGENVLEEIKDNDLNQPQKRRKGAGGSTTVNTEEEINGAGLEDNVNTCST</sequence>
<proteinExistence type="predicted"/>
<protein>
    <submittedName>
        <fullName evidence="2">Uncharacterized protein</fullName>
    </submittedName>
</protein>
<evidence type="ECO:0000256" key="1">
    <source>
        <dbReference type="SAM" id="MobiDB-lite"/>
    </source>
</evidence>
<evidence type="ECO:0000313" key="2">
    <source>
        <dbReference type="EMBL" id="MED6189010.1"/>
    </source>
</evidence>
<dbReference type="Proteomes" id="UP001341840">
    <property type="component" value="Unassembled WGS sequence"/>
</dbReference>
<dbReference type="EMBL" id="JASCZI010183068">
    <property type="protein sequence ID" value="MED6189010.1"/>
    <property type="molecule type" value="Genomic_DNA"/>
</dbReference>